<dbReference type="PROSITE" id="PS52004">
    <property type="entry name" value="KS3_2"/>
    <property type="match status" value="1"/>
</dbReference>
<dbReference type="InterPro" id="IPR049900">
    <property type="entry name" value="PKS_mFAS_DH"/>
</dbReference>
<dbReference type="PROSITE" id="PS00606">
    <property type="entry name" value="KS3_1"/>
    <property type="match status" value="1"/>
</dbReference>
<dbReference type="CDD" id="cd00833">
    <property type="entry name" value="PKS"/>
    <property type="match status" value="1"/>
</dbReference>
<feature type="domain" description="PKS/mFAS DH" evidence="17">
    <location>
        <begin position="904"/>
        <end position="1177"/>
    </location>
</feature>
<keyword evidence="8" id="KW-0521">NADP</keyword>
<dbReference type="InterPro" id="IPR014043">
    <property type="entry name" value="Acyl_transferase_dom"/>
</dbReference>
<evidence type="ECO:0000256" key="13">
    <source>
        <dbReference type="ARBA" id="ARBA00023268"/>
    </source>
</evidence>
<dbReference type="EMBL" id="CAJVCH010561521">
    <property type="protein sequence ID" value="CAG7831680.1"/>
    <property type="molecule type" value="Genomic_DNA"/>
</dbReference>
<dbReference type="OrthoDB" id="329835at2759"/>
<dbReference type="Pfam" id="PF16197">
    <property type="entry name" value="KAsynt_C_assoc"/>
    <property type="match status" value="1"/>
</dbReference>
<keyword evidence="19" id="KW-1185">Reference proteome</keyword>
<evidence type="ECO:0000256" key="15">
    <source>
        <dbReference type="PROSITE-ProRule" id="PRU01363"/>
    </source>
</evidence>
<sequence length="1366" mass="150636">MFWKKLFLITEMRYLQLLPHRNVQTKAFSTSLEELGLAKRKKLQMPDERIVISGISGRFPNCENLQEFRDNLINGVDMVTRQTRWRSDRIPPKYGLLKNLDKFDAEFFGVVPKLAEYMDPQQRKLLEVTFEAIIDAGINPADLKGSKVGVFVGALGGEAQDYQVLNGNADGALRYHTMGVPNFMLANRISYSFDLKGTSVHVSTGCSASLIALEQAVAAIARGTIEAAIVAGSTVHLNARVSEPLVAVNALAPDGVCKTFDDSANGFVRSEAVVAILVQKERAAKRNYASILHIESNSDGYKSEGLMFPSGEAQENLLRTTYENANVNPASVTYLEAHGTGTPVGDPQEIQAIYNVFCKDIPRASPLVVGSVKSNVGHTESAAGLVSIAKVLTSIQQQVIPANLHFNKPNSSVKHLLDESLKIAQRPIPWTGGLIGISSFGLGGTNSHLILEPGPVNSGGKVLPVLPVLIPFSGRTQEGVEESIREATRLGENSLEFFALVHNAFRERIPGHNYRGYGLLRPGEPEEIIQVERSDGAGKRPLWFIFPGMGSQWNEMGQDLMKFPAYAESLLESSKVLKKVGVDLQELLKPGQCTIFSNIRDSLVSITAVQIALFDLLNSIGLRPDGFVGHSSGEILCAYADGCLTKEETLLVGDARGRSFHEAVKEPGGMAAVGLSWEEIKSRCPPDIFPACHNSATNVSVSGPKDAIQQFVSELQGEGIFAREINSCNCAPHSRHVFAAHALLDKYMKEIYSDDRPRSSRWISSSVPEKDWDTPLAKSSSVQYHVNNMGKPVLFHEAIQHVPSDAIVMEIAPTGLFQGLLKESLPNCVHVAPMNSSVEDKVSYFLNSIGRVYNAGVEVDLTKLYPPVKFPVSANTPSISSLVKWNHEDSRGTSVITYPIVSPSKFVPVKITQLMAILFFQRYGRMARFDLHDQQHSFLKGHKLGNKTVLPAAGYIFLAWNGLAELAGTRIENFPVRFENVSFERATFLSENNITELKFSVLDGNGNFEILEDDMVVVKGVVTGLENNMKVNFQKRETPGTFLQDTLSKDDIYQELRLRGYNYGGVFQGLVSIDLQGNFAEAEWTGNWTTFLDSILQCSLLSIQTRNTIVPVRLQSFSIQPAQFLNFVKSTSSATPDEKIQNVLVPVKVNKNLNSIECPGIQVKGVAGMVIPPRRQENTLSFQKFVFSPYYDTEPKNSVKSVIWEIIDTVKDNSRSAKLSVVDIFCKADNSIAELLHEGLTSKNYELGNAIMMTLTSEVGKVSEHAMSLGEVISKERMELLHPEFPADLVNIDNMTLLPTVASRIEENAFILIQENEHPTEGSLPGLKTVSEINVNGKKITLLRKARIHIKIEEYNKMHPRNIICC</sequence>
<evidence type="ECO:0000256" key="10">
    <source>
        <dbReference type="ARBA" id="ARBA00023027"/>
    </source>
</evidence>
<dbReference type="Pfam" id="PF00109">
    <property type="entry name" value="ketoacyl-synt"/>
    <property type="match status" value="1"/>
</dbReference>
<evidence type="ECO:0000313" key="19">
    <source>
        <dbReference type="Proteomes" id="UP000708208"/>
    </source>
</evidence>
<comment type="catalytic activity">
    <reaction evidence="14">
        <text>acetyl-CoA + n malonyl-CoA + 2n NADPH + 2n H(+) = a long-chain fatty acid + (n+1) CoA + n CO2 + 2n NADP(+).</text>
        <dbReference type="EC" id="2.3.1.85"/>
    </reaction>
</comment>
<protein>
    <recommendedName>
        <fullName evidence="2">Fatty acid synthase</fullName>
        <ecNumber evidence="1">2.3.1.85</ecNumber>
    </recommendedName>
</protein>
<evidence type="ECO:0000256" key="14">
    <source>
        <dbReference type="ARBA" id="ARBA00044883"/>
    </source>
</evidence>
<evidence type="ECO:0000256" key="4">
    <source>
        <dbReference type="ARBA" id="ARBA00022516"/>
    </source>
</evidence>
<name>A0A8J2M0Y9_9HEXA</name>
<reference evidence="18" key="1">
    <citation type="submission" date="2021-06" db="EMBL/GenBank/DDBJ databases">
        <authorList>
            <person name="Hodson N. C."/>
            <person name="Mongue J. A."/>
            <person name="Jaron S. K."/>
        </authorList>
    </citation>
    <scope>NUCLEOTIDE SEQUENCE</scope>
</reference>
<accession>A0A8J2M0Y9</accession>
<keyword evidence="5" id="KW-0808">Transferase</keyword>
<feature type="region of interest" description="N-terminal hotdog fold" evidence="15">
    <location>
        <begin position="904"/>
        <end position="1030"/>
    </location>
</feature>
<dbReference type="PANTHER" id="PTHR43775">
    <property type="entry name" value="FATTY ACID SYNTHASE"/>
    <property type="match status" value="1"/>
</dbReference>
<dbReference type="SMART" id="SM00825">
    <property type="entry name" value="PKS_KS"/>
    <property type="match status" value="1"/>
</dbReference>
<keyword evidence="12" id="KW-0275">Fatty acid biosynthesis</keyword>
<gene>
    <name evidence="18" type="ORF">AFUS01_LOCUS41409</name>
</gene>
<dbReference type="Pfam" id="PF02801">
    <property type="entry name" value="Ketoacyl-synt_C"/>
    <property type="match status" value="1"/>
</dbReference>
<evidence type="ECO:0000256" key="11">
    <source>
        <dbReference type="ARBA" id="ARBA00023098"/>
    </source>
</evidence>
<evidence type="ECO:0000259" key="16">
    <source>
        <dbReference type="PROSITE" id="PS52004"/>
    </source>
</evidence>
<evidence type="ECO:0000313" key="18">
    <source>
        <dbReference type="EMBL" id="CAG7831680.1"/>
    </source>
</evidence>
<dbReference type="Pfam" id="PF00698">
    <property type="entry name" value="Acyl_transf_1"/>
    <property type="match status" value="1"/>
</dbReference>
<dbReference type="InterPro" id="IPR014030">
    <property type="entry name" value="Ketoacyl_synth_N"/>
</dbReference>
<evidence type="ECO:0000256" key="5">
    <source>
        <dbReference type="ARBA" id="ARBA00022679"/>
    </source>
</evidence>
<dbReference type="InterPro" id="IPR050091">
    <property type="entry name" value="PKS_NRPS_Biosynth_Enz"/>
</dbReference>
<dbReference type="SMART" id="SM00827">
    <property type="entry name" value="PKS_AT"/>
    <property type="match status" value="1"/>
</dbReference>
<organism evidence="18 19">
    <name type="scientific">Allacma fusca</name>
    <dbReference type="NCBI Taxonomy" id="39272"/>
    <lineage>
        <taxon>Eukaryota</taxon>
        <taxon>Metazoa</taxon>
        <taxon>Ecdysozoa</taxon>
        <taxon>Arthropoda</taxon>
        <taxon>Hexapoda</taxon>
        <taxon>Collembola</taxon>
        <taxon>Symphypleona</taxon>
        <taxon>Sminthuridae</taxon>
        <taxon>Allacma</taxon>
    </lineage>
</organism>
<keyword evidence="4" id="KW-0444">Lipid biosynthesis</keyword>
<dbReference type="Proteomes" id="UP000708208">
    <property type="component" value="Unassembled WGS sequence"/>
</dbReference>
<dbReference type="GO" id="GO:0016491">
    <property type="term" value="F:oxidoreductase activity"/>
    <property type="evidence" value="ECO:0007669"/>
    <property type="project" value="UniProtKB-KW"/>
</dbReference>
<keyword evidence="3" id="KW-0596">Phosphopantetheine</keyword>
<dbReference type="GO" id="GO:0006633">
    <property type="term" value="P:fatty acid biosynthetic process"/>
    <property type="evidence" value="ECO:0007669"/>
    <property type="project" value="UniProtKB-KW"/>
</dbReference>
<evidence type="ECO:0000256" key="3">
    <source>
        <dbReference type="ARBA" id="ARBA00022450"/>
    </source>
</evidence>
<dbReference type="InterPro" id="IPR020841">
    <property type="entry name" value="PKS_Beta-ketoAc_synthase_dom"/>
</dbReference>
<evidence type="ECO:0000256" key="1">
    <source>
        <dbReference type="ARBA" id="ARBA00012873"/>
    </source>
</evidence>
<keyword evidence="9" id="KW-0560">Oxidoreductase</keyword>
<dbReference type="GO" id="GO:0004315">
    <property type="term" value="F:3-oxoacyl-[acyl-carrier-protein] synthase activity"/>
    <property type="evidence" value="ECO:0007669"/>
    <property type="project" value="InterPro"/>
</dbReference>
<keyword evidence="7" id="KW-0276">Fatty acid metabolism</keyword>
<proteinExistence type="predicted"/>
<evidence type="ECO:0000256" key="12">
    <source>
        <dbReference type="ARBA" id="ARBA00023160"/>
    </source>
</evidence>
<dbReference type="Pfam" id="PF21089">
    <property type="entry name" value="PKS_DH_N"/>
    <property type="match status" value="1"/>
</dbReference>
<dbReference type="GO" id="GO:0016787">
    <property type="term" value="F:hydrolase activity"/>
    <property type="evidence" value="ECO:0007669"/>
    <property type="project" value="UniProtKB-KW"/>
</dbReference>
<feature type="active site" description="Proton acceptor; for dehydratase activity" evidence="15">
    <location>
        <position position="942"/>
    </location>
</feature>
<evidence type="ECO:0000256" key="9">
    <source>
        <dbReference type="ARBA" id="ARBA00023002"/>
    </source>
</evidence>
<comment type="caution">
    <text evidence="18">The sequence shown here is derived from an EMBL/GenBank/DDBJ whole genome shotgun (WGS) entry which is preliminary data.</text>
</comment>
<dbReference type="InterPro" id="IPR032821">
    <property type="entry name" value="PKS_assoc"/>
</dbReference>
<dbReference type="InterPro" id="IPR049552">
    <property type="entry name" value="PKS_DH_N"/>
</dbReference>
<evidence type="ECO:0000256" key="6">
    <source>
        <dbReference type="ARBA" id="ARBA00022801"/>
    </source>
</evidence>
<evidence type="ECO:0000259" key="17">
    <source>
        <dbReference type="PROSITE" id="PS52019"/>
    </source>
</evidence>
<keyword evidence="11" id="KW-0443">Lipid metabolism</keyword>
<feature type="active site" description="Proton donor; for dehydratase activity" evidence="15">
    <location>
        <position position="1093"/>
    </location>
</feature>
<keyword evidence="6" id="KW-0378">Hydrolase</keyword>
<feature type="region of interest" description="C-terminal hotdog fold" evidence="15">
    <location>
        <begin position="1043"/>
        <end position="1177"/>
    </location>
</feature>
<evidence type="ECO:0000256" key="7">
    <source>
        <dbReference type="ARBA" id="ARBA00022832"/>
    </source>
</evidence>
<dbReference type="InterPro" id="IPR014031">
    <property type="entry name" value="Ketoacyl_synth_C"/>
</dbReference>
<dbReference type="GO" id="GO:0004312">
    <property type="term" value="F:fatty acid synthase activity"/>
    <property type="evidence" value="ECO:0007669"/>
    <property type="project" value="UniProtKB-EC"/>
</dbReference>
<dbReference type="PANTHER" id="PTHR43775:SF7">
    <property type="entry name" value="FATTY ACID SYNTHASE"/>
    <property type="match status" value="1"/>
</dbReference>
<dbReference type="InterPro" id="IPR018201">
    <property type="entry name" value="Ketoacyl_synth_AS"/>
</dbReference>
<keyword evidence="10" id="KW-0520">NAD</keyword>
<keyword evidence="13" id="KW-0511">Multifunctional enzyme</keyword>
<evidence type="ECO:0000256" key="8">
    <source>
        <dbReference type="ARBA" id="ARBA00022857"/>
    </source>
</evidence>
<dbReference type="EC" id="2.3.1.85" evidence="1"/>
<dbReference type="PROSITE" id="PS52019">
    <property type="entry name" value="PKS_MFAS_DH"/>
    <property type="match status" value="1"/>
</dbReference>
<evidence type="ECO:0000256" key="2">
    <source>
        <dbReference type="ARBA" id="ARBA00018769"/>
    </source>
</evidence>
<feature type="domain" description="Ketosynthase family 3 (KS3)" evidence="16">
    <location>
        <begin position="47"/>
        <end position="453"/>
    </location>
</feature>